<organism evidence="8 9">
    <name type="scientific">Sphaerisporangium rufum</name>
    <dbReference type="NCBI Taxonomy" id="1381558"/>
    <lineage>
        <taxon>Bacteria</taxon>
        <taxon>Bacillati</taxon>
        <taxon>Actinomycetota</taxon>
        <taxon>Actinomycetes</taxon>
        <taxon>Streptosporangiales</taxon>
        <taxon>Streptosporangiaceae</taxon>
        <taxon>Sphaerisporangium</taxon>
    </lineage>
</organism>
<comment type="similarity">
    <text evidence="5">Belongs to the YqgF HJR family.</text>
</comment>
<evidence type="ECO:0000256" key="6">
    <source>
        <dbReference type="SAM" id="MobiDB-lite"/>
    </source>
</evidence>
<gene>
    <name evidence="8" type="ORF">Sru01_58360</name>
</gene>
<dbReference type="EC" id="3.1.-.-" evidence="5"/>
<feature type="compositionally biased region" description="Gly residues" evidence="6">
    <location>
        <begin position="154"/>
        <end position="164"/>
    </location>
</feature>
<name>A0A919R7E4_9ACTN</name>
<keyword evidence="2 5" id="KW-0690">Ribosome biogenesis</keyword>
<dbReference type="EMBL" id="BOOU01000081">
    <property type="protein sequence ID" value="GII80854.1"/>
    <property type="molecule type" value="Genomic_DNA"/>
</dbReference>
<evidence type="ECO:0000256" key="4">
    <source>
        <dbReference type="ARBA" id="ARBA00022801"/>
    </source>
</evidence>
<dbReference type="GO" id="GO:0005829">
    <property type="term" value="C:cytosol"/>
    <property type="evidence" value="ECO:0007669"/>
    <property type="project" value="TreeGrafter"/>
</dbReference>
<reference evidence="8" key="1">
    <citation type="submission" date="2021-01" db="EMBL/GenBank/DDBJ databases">
        <title>Whole genome shotgun sequence of Sphaerisporangium rufum NBRC 109079.</title>
        <authorList>
            <person name="Komaki H."/>
            <person name="Tamura T."/>
        </authorList>
    </citation>
    <scope>NUCLEOTIDE SEQUENCE</scope>
    <source>
        <strain evidence="8">NBRC 109079</strain>
    </source>
</reference>
<dbReference type="NCBIfam" id="TIGR00250">
    <property type="entry name" value="RNAse_H_YqgF"/>
    <property type="match status" value="1"/>
</dbReference>
<sequence length="164" mass="16505">MRPGTRLGVDVGSVRVGVARSDPSGLLATPVETVRRGRGDLDRIAAIAEEAGAVEVVVGLPTSLSGREGSAAATAREFAGRLAGRLAPIPVRLYDERLTTVTAQAGLRASGVKAKDQRGVVDQAAAVVLLQAALDAERASGAPPGRSIEPPGRPGGGTSAGPAR</sequence>
<dbReference type="CDD" id="cd16964">
    <property type="entry name" value="YqgF"/>
    <property type="match status" value="1"/>
</dbReference>
<dbReference type="PANTHER" id="PTHR33317">
    <property type="entry name" value="POLYNUCLEOTIDYL TRANSFERASE, RIBONUCLEASE H-LIKE SUPERFAMILY PROTEIN"/>
    <property type="match status" value="1"/>
</dbReference>
<dbReference type="Gene3D" id="3.30.420.140">
    <property type="entry name" value="YqgF/RNase H-like domain"/>
    <property type="match status" value="1"/>
</dbReference>
<dbReference type="PANTHER" id="PTHR33317:SF4">
    <property type="entry name" value="POLYNUCLEOTIDYL TRANSFERASE, RIBONUCLEASE H-LIKE SUPERFAMILY PROTEIN"/>
    <property type="match status" value="1"/>
</dbReference>
<dbReference type="GO" id="GO:0016788">
    <property type="term" value="F:hydrolase activity, acting on ester bonds"/>
    <property type="evidence" value="ECO:0007669"/>
    <property type="project" value="UniProtKB-UniRule"/>
</dbReference>
<evidence type="ECO:0000256" key="1">
    <source>
        <dbReference type="ARBA" id="ARBA00022490"/>
    </source>
</evidence>
<dbReference type="InterPro" id="IPR006641">
    <property type="entry name" value="YqgF/RNaseH-like_dom"/>
</dbReference>
<dbReference type="GO" id="GO:0000967">
    <property type="term" value="P:rRNA 5'-end processing"/>
    <property type="evidence" value="ECO:0007669"/>
    <property type="project" value="UniProtKB-UniRule"/>
</dbReference>
<proteinExistence type="inferred from homology"/>
<dbReference type="AlphaFoldDB" id="A0A919R7E4"/>
<evidence type="ECO:0000259" key="7">
    <source>
        <dbReference type="SMART" id="SM00732"/>
    </source>
</evidence>
<evidence type="ECO:0000256" key="5">
    <source>
        <dbReference type="HAMAP-Rule" id="MF_00651"/>
    </source>
</evidence>
<dbReference type="SUPFAM" id="SSF53098">
    <property type="entry name" value="Ribonuclease H-like"/>
    <property type="match status" value="1"/>
</dbReference>
<evidence type="ECO:0000256" key="3">
    <source>
        <dbReference type="ARBA" id="ARBA00022722"/>
    </source>
</evidence>
<comment type="subcellular location">
    <subcellularLocation>
        <location evidence="5">Cytoplasm</location>
    </subcellularLocation>
</comment>
<evidence type="ECO:0000313" key="9">
    <source>
        <dbReference type="Proteomes" id="UP000655287"/>
    </source>
</evidence>
<evidence type="ECO:0000256" key="2">
    <source>
        <dbReference type="ARBA" id="ARBA00022517"/>
    </source>
</evidence>
<dbReference type="SMART" id="SM00732">
    <property type="entry name" value="YqgFc"/>
    <property type="match status" value="1"/>
</dbReference>
<comment type="function">
    <text evidence="5">Could be a nuclease involved in processing of the 5'-end of pre-16S rRNA.</text>
</comment>
<protein>
    <recommendedName>
        <fullName evidence="5">Putative pre-16S rRNA nuclease</fullName>
        <ecNumber evidence="5">3.1.-.-</ecNumber>
    </recommendedName>
</protein>
<dbReference type="Proteomes" id="UP000655287">
    <property type="component" value="Unassembled WGS sequence"/>
</dbReference>
<feature type="region of interest" description="Disordered" evidence="6">
    <location>
        <begin position="137"/>
        <end position="164"/>
    </location>
</feature>
<dbReference type="InterPro" id="IPR005227">
    <property type="entry name" value="YqgF"/>
</dbReference>
<dbReference type="InterPro" id="IPR037027">
    <property type="entry name" value="YqgF/RNaseH-like_dom_sf"/>
</dbReference>
<evidence type="ECO:0000313" key="8">
    <source>
        <dbReference type="EMBL" id="GII80854.1"/>
    </source>
</evidence>
<keyword evidence="3 5" id="KW-0540">Nuclease</keyword>
<keyword evidence="1 5" id="KW-0963">Cytoplasm</keyword>
<comment type="caution">
    <text evidence="8">The sequence shown here is derived from an EMBL/GenBank/DDBJ whole genome shotgun (WGS) entry which is preliminary data.</text>
</comment>
<dbReference type="GO" id="GO:0004518">
    <property type="term" value="F:nuclease activity"/>
    <property type="evidence" value="ECO:0007669"/>
    <property type="project" value="UniProtKB-KW"/>
</dbReference>
<keyword evidence="9" id="KW-1185">Reference proteome</keyword>
<accession>A0A919R7E4</accession>
<dbReference type="RefSeq" id="WP_203992196.1">
    <property type="nucleotide sequence ID" value="NZ_BOOU01000081.1"/>
</dbReference>
<keyword evidence="4 5" id="KW-0378">Hydrolase</keyword>
<feature type="domain" description="YqgF/RNase H-like" evidence="7">
    <location>
        <begin position="4"/>
        <end position="103"/>
    </location>
</feature>
<dbReference type="Pfam" id="PF03652">
    <property type="entry name" value="RuvX"/>
    <property type="match status" value="1"/>
</dbReference>
<dbReference type="HAMAP" id="MF_00651">
    <property type="entry name" value="Nuclease_YqgF"/>
    <property type="match status" value="1"/>
</dbReference>
<dbReference type="InterPro" id="IPR012337">
    <property type="entry name" value="RNaseH-like_sf"/>
</dbReference>